<evidence type="ECO:0000259" key="3">
    <source>
        <dbReference type="PROSITE" id="PS51462"/>
    </source>
</evidence>
<dbReference type="Gene3D" id="3.90.79.10">
    <property type="entry name" value="Nucleoside Triphosphate Pyrophosphohydrolase"/>
    <property type="match status" value="1"/>
</dbReference>
<dbReference type="EC" id="3.6.1.13" evidence="4"/>
<dbReference type="GO" id="GO:0006753">
    <property type="term" value="P:nucleoside phosphate metabolic process"/>
    <property type="evidence" value="ECO:0007669"/>
    <property type="project" value="TreeGrafter"/>
</dbReference>
<dbReference type="PANTHER" id="PTHR11839">
    <property type="entry name" value="UDP/ADP-SUGAR PYROPHOSPHATASE"/>
    <property type="match status" value="1"/>
</dbReference>
<dbReference type="InterPro" id="IPR015797">
    <property type="entry name" value="NUDIX_hydrolase-like_dom_sf"/>
</dbReference>
<comment type="caution">
    <text evidence="4">The sequence shown here is derived from an EMBL/GenBank/DDBJ whole genome shotgun (WGS) entry which is preliminary data.</text>
</comment>
<organism evidence="4 5">
    <name type="scientific">Bifidobacterium psychraerophilum</name>
    <dbReference type="NCBI Taxonomy" id="218140"/>
    <lineage>
        <taxon>Bacteria</taxon>
        <taxon>Bacillati</taxon>
        <taxon>Actinomycetota</taxon>
        <taxon>Actinomycetes</taxon>
        <taxon>Bifidobacteriales</taxon>
        <taxon>Bifidobacteriaceae</taxon>
        <taxon>Bifidobacterium</taxon>
    </lineage>
</organism>
<comment type="cofactor">
    <cofactor evidence="1">
        <name>Mg(2+)</name>
        <dbReference type="ChEBI" id="CHEBI:18420"/>
    </cofactor>
</comment>
<dbReference type="OrthoDB" id="9806150at2"/>
<evidence type="ECO:0000313" key="5">
    <source>
        <dbReference type="Proteomes" id="UP000029050"/>
    </source>
</evidence>
<dbReference type="eggNOG" id="COG0494">
    <property type="taxonomic scope" value="Bacteria"/>
</dbReference>
<keyword evidence="2 4" id="KW-0378">Hydrolase</keyword>
<dbReference type="Pfam" id="PF00293">
    <property type="entry name" value="NUDIX"/>
    <property type="match status" value="1"/>
</dbReference>
<evidence type="ECO:0000256" key="1">
    <source>
        <dbReference type="ARBA" id="ARBA00001946"/>
    </source>
</evidence>
<feature type="domain" description="Nudix hydrolase" evidence="3">
    <location>
        <begin position="54"/>
        <end position="185"/>
    </location>
</feature>
<dbReference type="RefSeq" id="WP_033495405.1">
    <property type="nucleotide sequence ID" value="NZ_BAABVZ010000002.1"/>
</dbReference>
<evidence type="ECO:0000256" key="2">
    <source>
        <dbReference type="ARBA" id="ARBA00022801"/>
    </source>
</evidence>
<protein>
    <submittedName>
        <fullName evidence="4">ADP-ribose pyrophosphatase</fullName>
        <ecNumber evidence="4">3.6.1.13</ecNumber>
    </submittedName>
</protein>
<dbReference type="STRING" id="218140.BPSY_1699"/>
<dbReference type="GO" id="GO:0047631">
    <property type="term" value="F:ADP-ribose diphosphatase activity"/>
    <property type="evidence" value="ECO:0007669"/>
    <property type="project" value="UniProtKB-EC"/>
</dbReference>
<gene>
    <name evidence="4" type="ORF">BPSY_1699</name>
</gene>
<keyword evidence="5" id="KW-1185">Reference proteome</keyword>
<dbReference type="InterPro" id="IPR000086">
    <property type="entry name" value="NUDIX_hydrolase_dom"/>
</dbReference>
<name>A0A087CDE1_9BIFI</name>
<dbReference type="GO" id="GO:0019693">
    <property type="term" value="P:ribose phosphate metabolic process"/>
    <property type="evidence" value="ECO:0007669"/>
    <property type="project" value="TreeGrafter"/>
</dbReference>
<dbReference type="PROSITE" id="PS51462">
    <property type="entry name" value="NUDIX"/>
    <property type="match status" value="1"/>
</dbReference>
<dbReference type="Proteomes" id="UP000029050">
    <property type="component" value="Unassembled WGS sequence"/>
</dbReference>
<dbReference type="AlphaFoldDB" id="A0A087CDE1"/>
<accession>A0A087CDE1</accession>
<dbReference type="EMBL" id="JGZI01000010">
    <property type="protein sequence ID" value="KFI81291.1"/>
    <property type="molecule type" value="Genomic_DNA"/>
</dbReference>
<evidence type="ECO:0000313" key="4">
    <source>
        <dbReference type="EMBL" id="KFI81291.1"/>
    </source>
</evidence>
<dbReference type="CDD" id="cd24161">
    <property type="entry name" value="NUDIX_ADPRase_Ndx2"/>
    <property type="match status" value="1"/>
</dbReference>
<proteinExistence type="predicted"/>
<dbReference type="SUPFAM" id="SSF55811">
    <property type="entry name" value="Nudix"/>
    <property type="match status" value="1"/>
</dbReference>
<dbReference type="PANTHER" id="PTHR11839:SF18">
    <property type="entry name" value="NUDIX HYDROLASE DOMAIN-CONTAINING PROTEIN"/>
    <property type="match status" value="1"/>
</dbReference>
<dbReference type="GeneID" id="98300892"/>
<sequence length="199" mass="22655">MGNVTYRHFDPWRPSPVKEESRSQIVESHYFNVDRVAFESSQVGHFERYILHENNGDTVAVLAVTKDNRIPFVEQYRIPTHRWTLEIPAGHATSPSERPLDVAMRKLRQEAGFEAEHYTQFGRFINTPSFSTQHTSMFLATGLTAVDRSSIGPESPRSNVRLYTVDEAYRMVLNGVIVDAKSVIAVLRAHCGLDDVQQH</sequence>
<reference evidence="4 5" key="1">
    <citation type="submission" date="2014-03" db="EMBL/GenBank/DDBJ databases">
        <title>Genomics of Bifidobacteria.</title>
        <authorList>
            <person name="Ventura M."/>
            <person name="Milani C."/>
            <person name="Lugli G.A."/>
        </authorList>
    </citation>
    <scope>NUCLEOTIDE SEQUENCE [LARGE SCALE GENOMIC DNA]</scope>
    <source>
        <strain evidence="4 5">LMG 21775</strain>
    </source>
</reference>